<dbReference type="InterPro" id="IPR025948">
    <property type="entry name" value="HTH-like_dom"/>
</dbReference>
<evidence type="ECO:0000313" key="4">
    <source>
        <dbReference type="Proteomes" id="UP000297741"/>
    </source>
</evidence>
<feature type="region of interest" description="Disordered" evidence="1">
    <location>
        <begin position="132"/>
        <end position="170"/>
    </location>
</feature>
<dbReference type="Proteomes" id="UP000297741">
    <property type="component" value="Unassembled WGS sequence"/>
</dbReference>
<reference evidence="3 4" key="1">
    <citation type="submission" date="2018-11" db="EMBL/GenBank/DDBJ databases">
        <title>Tabrizicola sp. isolated from sediment of alpine lake.</title>
        <authorList>
            <person name="Liu Z."/>
        </authorList>
    </citation>
    <scope>NUCLEOTIDE SEQUENCE [LARGE SCALE GENOMIC DNA]</scope>
    <source>
        <strain evidence="3 4">DRYC-M-16</strain>
    </source>
</reference>
<evidence type="ECO:0000256" key="1">
    <source>
        <dbReference type="SAM" id="MobiDB-lite"/>
    </source>
</evidence>
<organism evidence="3 4">
    <name type="scientific">Pseudotabrizicola sediminis</name>
    <dbReference type="NCBI Taxonomy" id="2486418"/>
    <lineage>
        <taxon>Bacteria</taxon>
        <taxon>Pseudomonadati</taxon>
        <taxon>Pseudomonadota</taxon>
        <taxon>Alphaproteobacteria</taxon>
        <taxon>Rhodobacterales</taxon>
        <taxon>Paracoccaceae</taxon>
        <taxon>Pseudotabrizicola</taxon>
    </lineage>
</organism>
<gene>
    <name evidence="3" type="ORF">EEB11_01900</name>
</gene>
<dbReference type="Pfam" id="PF13276">
    <property type="entry name" value="HTH_21"/>
    <property type="match status" value="1"/>
</dbReference>
<protein>
    <recommendedName>
        <fullName evidence="2">HTH-like domain-containing protein</fullName>
    </recommendedName>
</protein>
<sequence>MRRGMIERTHPKLSVGAQCQLLSISRSSFYYTPQGETAMNLDLMLKVDKQFLDTPFYGVRQMTWHLQNEGHAVNEKRIRRLMRLMRLMPIYQKPNTSKPAKGHKGVVRGKLLAAGQGGSLACRHDQTLPIPLLQDESRDHPPGGDALHPVSAVAPQRRGSAARAGDRDQP</sequence>
<proteinExistence type="predicted"/>
<keyword evidence="4" id="KW-1185">Reference proteome</keyword>
<evidence type="ECO:0000313" key="3">
    <source>
        <dbReference type="EMBL" id="TGD45329.1"/>
    </source>
</evidence>
<comment type="caution">
    <text evidence="3">The sequence shown here is derived from an EMBL/GenBank/DDBJ whole genome shotgun (WGS) entry which is preliminary data.</text>
</comment>
<feature type="domain" description="HTH-like" evidence="2">
    <location>
        <begin position="43"/>
        <end position="93"/>
    </location>
</feature>
<accession>A0ABY2KVY5</accession>
<name>A0ABY2KVY5_9RHOB</name>
<evidence type="ECO:0000259" key="2">
    <source>
        <dbReference type="Pfam" id="PF13276"/>
    </source>
</evidence>
<dbReference type="EMBL" id="RPEM01000001">
    <property type="protein sequence ID" value="TGD45329.1"/>
    <property type="molecule type" value="Genomic_DNA"/>
</dbReference>